<dbReference type="Pfam" id="PF06985">
    <property type="entry name" value="HET"/>
    <property type="match status" value="1"/>
</dbReference>
<evidence type="ECO:0000259" key="1">
    <source>
        <dbReference type="Pfam" id="PF06985"/>
    </source>
</evidence>
<feature type="domain" description="Heterokaryon incompatibility" evidence="1">
    <location>
        <begin position="48"/>
        <end position="179"/>
    </location>
</feature>
<proteinExistence type="predicted"/>
<keyword evidence="3" id="KW-1185">Reference proteome</keyword>
<sequence length="501" mass="57177">MAAPTYYSYTPLDTTSECTRLIKIDNRSHAEPVKCQVYTFPLSQCPPYIALSYTWGDPKGRGKLIDLDGKRFTVRENLGSFLRTINYEGDELFWIDAICIDQSSHAERNHQVGLMRSIYTQAVRVMVWLGEGDTKSDLSVDYITKGISSGLDPSSSALHTALEHLFTRPYWTRVWIVQEVMLARDVVFLCGRQSFTWDQVNMIRRGAKTGQSTNGGELATKHGIDSSGSLLLTIRNTPGWLILGQRSIFDAFPQDRRQFPLLALLDTYGAQQSADVKDRVYGLLGLATEHSLRVDYSISEEDLYIDVLEAILAGSESPDINELNHIEDTLHRVLRLSRDLRSRSLLDGLVQGIHKHILIRRLRQKVLDRPPPMSLEDTAEAYYAQNRLDKVLELYVDRLGECHYATLEIMWSIASAYQRQGRWKDVEDIWVKLLRIRKEEISTGNISALRQLDHIKSAYHESGREEELLFILGEALGGEHPESERALLDYAQVLSRRESRF</sequence>
<dbReference type="InterPro" id="IPR010730">
    <property type="entry name" value="HET"/>
</dbReference>
<protein>
    <submittedName>
        <fullName evidence="2">TPR-like protein</fullName>
    </submittedName>
</protein>
<evidence type="ECO:0000313" key="2">
    <source>
        <dbReference type="EMBL" id="KAK1749997.1"/>
    </source>
</evidence>
<dbReference type="Proteomes" id="UP001239445">
    <property type="component" value="Unassembled WGS sequence"/>
</dbReference>
<name>A0AAJ0F1H0_9PEZI</name>
<dbReference type="Gene3D" id="1.25.40.10">
    <property type="entry name" value="Tetratricopeptide repeat domain"/>
    <property type="match status" value="1"/>
</dbReference>
<dbReference type="InterPro" id="IPR052895">
    <property type="entry name" value="HetReg/Transcr_Mod"/>
</dbReference>
<organism evidence="2 3">
    <name type="scientific">Echria macrotheca</name>
    <dbReference type="NCBI Taxonomy" id="438768"/>
    <lineage>
        <taxon>Eukaryota</taxon>
        <taxon>Fungi</taxon>
        <taxon>Dikarya</taxon>
        <taxon>Ascomycota</taxon>
        <taxon>Pezizomycotina</taxon>
        <taxon>Sordariomycetes</taxon>
        <taxon>Sordariomycetidae</taxon>
        <taxon>Sordariales</taxon>
        <taxon>Schizotheciaceae</taxon>
        <taxon>Echria</taxon>
    </lineage>
</organism>
<gene>
    <name evidence="2" type="ORF">QBC47DRAFT_127892</name>
</gene>
<dbReference type="EMBL" id="MU839850">
    <property type="protein sequence ID" value="KAK1749997.1"/>
    <property type="molecule type" value="Genomic_DNA"/>
</dbReference>
<comment type="caution">
    <text evidence="2">The sequence shown here is derived from an EMBL/GenBank/DDBJ whole genome shotgun (WGS) entry which is preliminary data.</text>
</comment>
<accession>A0AAJ0F1H0</accession>
<dbReference type="PANTHER" id="PTHR24148">
    <property type="entry name" value="ANKYRIN REPEAT DOMAIN-CONTAINING PROTEIN 39 HOMOLOG-RELATED"/>
    <property type="match status" value="1"/>
</dbReference>
<reference evidence="2" key="1">
    <citation type="submission" date="2023-06" db="EMBL/GenBank/DDBJ databases">
        <title>Genome-scale phylogeny and comparative genomics of the fungal order Sordariales.</title>
        <authorList>
            <consortium name="Lawrence Berkeley National Laboratory"/>
            <person name="Hensen N."/>
            <person name="Bonometti L."/>
            <person name="Westerberg I."/>
            <person name="Brannstrom I.O."/>
            <person name="Guillou S."/>
            <person name="Cros-Aarteil S."/>
            <person name="Calhoun S."/>
            <person name="Haridas S."/>
            <person name="Kuo A."/>
            <person name="Mondo S."/>
            <person name="Pangilinan J."/>
            <person name="Riley R."/>
            <person name="Labutti K."/>
            <person name="Andreopoulos B."/>
            <person name="Lipzen A."/>
            <person name="Chen C."/>
            <person name="Yanf M."/>
            <person name="Daum C."/>
            <person name="Ng V."/>
            <person name="Clum A."/>
            <person name="Steindorff A."/>
            <person name="Ohm R."/>
            <person name="Martin F."/>
            <person name="Silar P."/>
            <person name="Natvig D."/>
            <person name="Lalanne C."/>
            <person name="Gautier V."/>
            <person name="Ament-Velasquez S.L."/>
            <person name="Kruys A."/>
            <person name="Hutchinson M.I."/>
            <person name="Powell A.J."/>
            <person name="Barry K."/>
            <person name="Miller A.N."/>
            <person name="Grigoriev I.V."/>
            <person name="Debuchy R."/>
            <person name="Gladieux P."/>
            <person name="Thoren M.H."/>
            <person name="Johannesson H."/>
        </authorList>
    </citation>
    <scope>NUCLEOTIDE SEQUENCE</scope>
    <source>
        <strain evidence="2">PSN4</strain>
    </source>
</reference>
<dbReference type="InterPro" id="IPR011990">
    <property type="entry name" value="TPR-like_helical_dom_sf"/>
</dbReference>
<dbReference type="AlphaFoldDB" id="A0AAJ0F1H0"/>
<dbReference type="PANTHER" id="PTHR24148:SF73">
    <property type="entry name" value="HET DOMAIN PROTEIN (AFU_ORTHOLOGUE AFUA_8G01020)"/>
    <property type="match status" value="1"/>
</dbReference>
<evidence type="ECO:0000313" key="3">
    <source>
        <dbReference type="Proteomes" id="UP001239445"/>
    </source>
</evidence>